<evidence type="ECO:0000313" key="6">
    <source>
        <dbReference type="Proteomes" id="UP000191931"/>
    </source>
</evidence>
<feature type="transmembrane region" description="Helical" evidence="4">
    <location>
        <begin position="403"/>
        <end position="421"/>
    </location>
</feature>
<dbReference type="InterPro" id="IPR011701">
    <property type="entry name" value="MFS"/>
</dbReference>
<sequence length="429" mass="45018">MSTQPIDKVPTQAWITTFAGTAINLCLGILYAWSIWKAALVNVDKAGEVMTGINEGWVYLTNAQAATPFSLCVVIFALLMIPGGRIQDRISPKFGATVGGLLLAAGCIIAGMMKSYTGLIIGFGILGGAGMGIGYAAPTPAALKWFGPEKRGLVAGLVVGGYGGAALYIGWLGQKLIDAYGISGSFVALGTLFAVVVVIAGQLLKAPPEGYVPPANVSNAGVKGATEKTHNWEAGDMMKTWQFYALVFMFILTTQSGLLIISSAAGLMKKTAANMPFFVANAWILVSFGGLVNASGRVGTGYYSDKIGRLNAYCLNCGVSALCLFALPYVISTANLFLLFVVVGVAYWQYGGGLSLMPSFTADFYGAKNLGFNYGLVFIGWGFGFFMARIGGVIQDITGSLNLAFYISGGLLVLGVILARITTKPQYTG</sequence>
<feature type="transmembrane region" description="Helical" evidence="4">
    <location>
        <begin position="12"/>
        <end position="36"/>
    </location>
</feature>
<evidence type="ECO:0000256" key="4">
    <source>
        <dbReference type="SAM" id="Phobius"/>
    </source>
</evidence>
<feature type="transmembrane region" description="Helical" evidence="4">
    <location>
        <begin position="94"/>
        <end position="113"/>
    </location>
</feature>
<evidence type="ECO:0000256" key="1">
    <source>
        <dbReference type="ARBA" id="ARBA00022692"/>
    </source>
</evidence>
<feature type="transmembrane region" description="Helical" evidence="4">
    <location>
        <begin position="56"/>
        <end position="82"/>
    </location>
</feature>
<keyword evidence="1 4" id="KW-0812">Transmembrane</keyword>
<feature type="transmembrane region" description="Helical" evidence="4">
    <location>
        <begin position="119"/>
        <end position="141"/>
    </location>
</feature>
<accession>A0A1W1H4N1</accession>
<dbReference type="InterPro" id="IPR050327">
    <property type="entry name" value="Proton-linked_MCT"/>
</dbReference>
<gene>
    <name evidence="5" type="primary">oxlT</name>
    <name evidence="5" type="ORF">MTBBW1_10061</name>
</gene>
<dbReference type="Pfam" id="PF07690">
    <property type="entry name" value="MFS_1"/>
    <property type="match status" value="1"/>
</dbReference>
<keyword evidence="3 4" id="KW-0472">Membrane</keyword>
<protein>
    <submittedName>
        <fullName evidence="5">Major facilitator superfamily, general substrate transporter, oxalate/formate transporter</fullName>
    </submittedName>
</protein>
<keyword evidence="6" id="KW-1185">Reference proteome</keyword>
<dbReference type="Proteomes" id="UP000191931">
    <property type="component" value="Unassembled WGS sequence"/>
</dbReference>
<evidence type="ECO:0000256" key="3">
    <source>
        <dbReference type="ARBA" id="ARBA00023136"/>
    </source>
</evidence>
<dbReference type="SUPFAM" id="SSF103473">
    <property type="entry name" value="MFS general substrate transporter"/>
    <property type="match status" value="1"/>
</dbReference>
<dbReference type="InterPro" id="IPR036259">
    <property type="entry name" value="MFS_trans_sf"/>
</dbReference>
<proteinExistence type="predicted"/>
<dbReference type="RefSeq" id="WP_080797593.1">
    <property type="nucleotide sequence ID" value="NZ_LT828540.1"/>
</dbReference>
<feature type="transmembrane region" description="Helical" evidence="4">
    <location>
        <begin position="337"/>
        <end position="360"/>
    </location>
</feature>
<dbReference type="PANTHER" id="PTHR11360:SF304">
    <property type="entry name" value="MFS DOMAIN-CONTAINING PROTEIN"/>
    <property type="match status" value="1"/>
</dbReference>
<evidence type="ECO:0000313" key="5">
    <source>
        <dbReference type="EMBL" id="SLM27402.1"/>
    </source>
</evidence>
<name>A0A1W1H4N1_9BACT</name>
<evidence type="ECO:0000256" key="2">
    <source>
        <dbReference type="ARBA" id="ARBA00022989"/>
    </source>
</evidence>
<dbReference type="AlphaFoldDB" id="A0A1W1H4N1"/>
<dbReference type="OrthoDB" id="9793415at2"/>
<dbReference type="CDD" id="cd17353">
    <property type="entry name" value="MFS_OFA_like"/>
    <property type="match status" value="1"/>
</dbReference>
<feature type="transmembrane region" description="Helical" evidence="4">
    <location>
        <begin position="153"/>
        <end position="173"/>
    </location>
</feature>
<dbReference type="GO" id="GO:0022857">
    <property type="term" value="F:transmembrane transporter activity"/>
    <property type="evidence" value="ECO:0007669"/>
    <property type="project" value="InterPro"/>
</dbReference>
<dbReference type="Gene3D" id="1.20.1250.20">
    <property type="entry name" value="MFS general substrate transporter like domains"/>
    <property type="match status" value="2"/>
</dbReference>
<dbReference type="EMBL" id="FWEV01000001">
    <property type="protein sequence ID" value="SLM27402.1"/>
    <property type="molecule type" value="Genomic_DNA"/>
</dbReference>
<organism evidence="5 6">
    <name type="scientific">Desulfamplus magnetovallimortis</name>
    <dbReference type="NCBI Taxonomy" id="1246637"/>
    <lineage>
        <taxon>Bacteria</taxon>
        <taxon>Pseudomonadati</taxon>
        <taxon>Thermodesulfobacteriota</taxon>
        <taxon>Desulfobacteria</taxon>
        <taxon>Desulfobacterales</taxon>
        <taxon>Desulfobacteraceae</taxon>
        <taxon>Desulfamplus</taxon>
    </lineage>
</organism>
<feature type="transmembrane region" description="Helical" evidence="4">
    <location>
        <begin position="243"/>
        <end position="265"/>
    </location>
</feature>
<feature type="transmembrane region" description="Helical" evidence="4">
    <location>
        <begin position="372"/>
        <end position="391"/>
    </location>
</feature>
<feature type="transmembrane region" description="Helical" evidence="4">
    <location>
        <begin position="310"/>
        <end position="331"/>
    </location>
</feature>
<keyword evidence="2 4" id="KW-1133">Transmembrane helix</keyword>
<reference evidence="5 6" key="1">
    <citation type="submission" date="2017-03" db="EMBL/GenBank/DDBJ databases">
        <authorList>
            <person name="Afonso C.L."/>
            <person name="Miller P.J."/>
            <person name="Scott M.A."/>
            <person name="Spackman E."/>
            <person name="Goraichik I."/>
            <person name="Dimitrov K.M."/>
            <person name="Suarez D.L."/>
            <person name="Swayne D.E."/>
        </authorList>
    </citation>
    <scope>NUCLEOTIDE SEQUENCE [LARGE SCALE GENOMIC DNA]</scope>
    <source>
        <strain evidence="5">PRJEB14757</strain>
    </source>
</reference>
<dbReference type="PANTHER" id="PTHR11360">
    <property type="entry name" value="MONOCARBOXYLATE TRANSPORTER"/>
    <property type="match status" value="1"/>
</dbReference>
<feature type="transmembrane region" description="Helical" evidence="4">
    <location>
        <begin position="277"/>
        <end position="298"/>
    </location>
</feature>
<dbReference type="STRING" id="1246637.MTBBW1_10061"/>
<feature type="transmembrane region" description="Helical" evidence="4">
    <location>
        <begin position="179"/>
        <end position="200"/>
    </location>
</feature>